<dbReference type="Proteomes" id="UP001497482">
    <property type="component" value="Chromosome 1"/>
</dbReference>
<proteinExistence type="predicted"/>
<organism evidence="2 3">
    <name type="scientific">Knipowitschia caucasica</name>
    <name type="common">Caucasian dwarf goby</name>
    <name type="synonym">Pomatoschistus caucasicus</name>
    <dbReference type="NCBI Taxonomy" id="637954"/>
    <lineage>
        <taxon>Eukaryota</taxon>
        <taxon>Metazoa</taxon>
        <taxon>Chordata</taxon>
        <taxon>Craniata</taxon>
        <taxon>Vertebrata</taxon>
        <taxon>Euteleostomi</taxon>
        <taxon>Actinopterygii</taxon>
        <taxon>Neopterygii</taxon>
        <taxon>Teleostei</taxon>
        <taxon>Neoteleostei</taxon>
        <taxon>Acanthomorphata</taxon>
        <taxon>Gobiaria</taxon>
        <taxon>Gobiiformes</taxon>
        <taxon>Gobioidei</taxon>
        <taxon>Gobiidae</taxon>
        <taxon>Gobiinae</taxon>
        <taxon>Knipowitschia</taxon>
    </lineage>
</organism>
<gene>
    <name evidence="2" type="ORF">KC01_LOCUS1524</name>
</gene>
<reference evidence="2 3" key="1">
    <citation type="submission" date="2024-04" db="EMBL/GenBank/DDBJ databases">
        <authorList>
            <person name="Waldvogel A.-M."/>
            <person name="Schoenle A."/>
        </authorList>
    </citation>
    <scope>NUCLEOTIDE SEQUENCE [LARGE SCALE GENOMIC DNA]</scope>
</reference>
<protein>
    <submittedName>
        <fullName evidence="2">Uncharacterized protein</fullName>
    </submittedName>
</protein>
<feature type="compositionally biased region" description="Low complexity" evidence="1">
    <location>
        <begin position="43"/>
        <end position="59"/>
    </location>
</feature>
<feature type="compositionally biased region" description="Polar residues" evidence="1">
    <location>
        <begin position="1"/>
        <end position="27"/>
    </location>
</feature>
<dbReference type="EMBL" id="OZ035823">
    <property type="protein sequence ID" value="CAL1569011.1"/>
    <property type="molecule type" value="Genomic_DNA"/>
</dbReference>
<evidence type="ECO:0000256" key="1">
    <source>
        <dbReference type="SAM" id="MobiDB-lite"/>
    </source>
</evidence>
<dbReference type="AlphaFoldDB" id="A0AAV2IUT7"/>
<accession>A0AAV2IUT7</accession>
<evidence type="ECO:0000313" key="2">
    <source>
        <dbReference type="EMBL" id="CAL1569011.1"/>
    </source>
</evidence>
<keyword evidence="3" id="KW-1185">Reference proteome</keyword>
<sequence>MLSSGGLTPHTELQSVEHSAGTQSMTNAELEPGASSQGPRRVAASSSAAHPSPANGAAGEQTPGWLTDHCGIKDMQEICNQLFCIFPP</sequence>
<evidence type="ECO:0000313" key="3">
    <source>
        <dbReference type="Proteomes" id="UP001497482"/>
    </source>
</evidence>
<name>A0AAV2IUT7_KNICA</name>
<feature type="region of interest" description="Disordered" evidence="1">
    <location>
        <begin position="1"/>
        <end position="67"/>
    </location>
</feature>